<dbReference type="Gene3D" id="3.20.20.80">
    <property type="entry name" value="Glycosidases"/>
    <property type="match status" value="1"/>
</dbReference>
<reference evidence="1 2" key="1">
    <citation type="journal article" date="2016" name="Front. Microbiol.">
        <title>Genome and transcriptome sequences reveal the specific parasitism of the nematophagous Purpureocillium lilacinum 36-1.</title>
        <authorList>
            <person name="Xie J."/>
            <person name="Li S."/>
            <person name="Mo C."/>
            <person name="Xiao X."/>
            <person name="Peng D."/>
            <person name="Wang G."/>
            <person name="Xiao Y."/>
        </authorList>
    </citation>
    <scope>NUCLEOTIDE SEQUENCE [LARGE SCALE GENOMIC DNA]</scope>
    <source>
        <strain evidence="1 2">36-1</strain>
    </source>
</reference>
<evidence type="ECO:0000313" key="2">
    <source>
        <dbReference type="Proteomes" id="UP000245956"/>
    </source>
</evidence>
<name>A0A2U3DRU1_PURLI</name>
<proteinExistence type="predicted"/>
<accession>A0A2U3DRU1</accession>
<comment type="caution">
    <text evidence="1">The sequence shown here is derived from an EMBL/GenBank/DDBJ whole genome shotgun (WGS) entry which is preliminary data.</text>
</comment>
<organism evidence="1 2">
    <name type="scientific">Purpureocillium lilacinum</name>
    <name type="common">Paecilomyces lilacinus</name>
    <dbReference type="NCBI Taxonomy" id="33203"/>
    <lineage>
        <taxon>Eukaryota</taxon>
        <taxon>Fungi</taxon>
        <taxon>Dikarya</taxon>
        <taxon>Ascomycota</taxon>
        <taxon>Pezizomycotina</taxon>
        <taxon>Sordariomycetes</taxon>
        <taxon>Hypocreomycetidae</taxon>
        <taxon>Hypocreales</taxon>
        <taxon>Ophiocordycipitaceae</taxon>
        <taxon>Purpureocillium</taxon>
    </lineage>
</organism>
<sequence>MPASTAPAGALTEYSFGRPEVDTVIYYESLTGEEPPALQDLCSLTRASLFILPYRWTRKHAVSLQRSITDCQNMGIDVVVERWMEDDIAENSAKQVAQMAWSEYGYTSKSQSDQRPLGSVILNGFHMGRRPLKVPVAYYRTLRELTKTDPARTYLMTQTVLCDGVLSDEILQEVDIVFVNDVVPSLLGSKNWHECLRKFSARLPKDKWFYVGMSGIGSEKVTDAMRDIKSLALPNFAGAWFTWANGDETIKDLQSRVTGARSVMAAG</sequence>
<dbReference type="EMBL" id="LCWV01000040">
    <property type="protein sequence ID" value="PWI64981.1"/>
    <property type="molecule type" value="Genomic_DNA"/>
</dbReference>
<evidence type="ECO:0000313" key="1">
    <source>
        <dbReference type="EMBL" id="PWI64981.1"/>
    </source>
</evidence>
<dbReference type="AlphaFoldDB" id="A0A2U3DRU1"/>
<dbReference type="Proteomes" id="UP000245956">
    <property type="component" value="Unassembled WGS sequence"/>
</dbReference>
<protein>
    <submittedName>
        <fullName evidence="1">Uncharacterized protein</fullName>
    </submittedName>
</protein>
<dbReference type="SUPFAM" id="SSF51445">
    <property type="entry name" value="(Trans)glycosidases"/>
    <property type="match status" value="1"/>
</dbReference>
<dbReference type="InterPro" id="IPR017853">
    <property type="entry name" value="GH"/>
</dbReference>
<gene>
    <name evidence="1" type="ORF">PCL_08340</name>
</gene>